<dbReference type="EMBL" id="MT631695">
    <property type="protein sequence ID" value="QNO57598.1"/>
    <property type="molecule type" value="Genomic_DNA"/>
</dbReference>
<dbReference type="AlphaFoldDB" id="A0A7G9ZBG4"/>
<organism evidence="1">
    <name type="scientific">Candidatus Methanophaga sp. ANME-1 ERB7</name>
    <dbReference type="NCBI Taxonomy" id="2759913"/>
    <lineage>
        <taxon>Archaea</taxon>
        <taxon>Methanobacteriati</taxon>
        <taxon>Methanobacteriota</taxon>
        <taxon>Stenosarchaea group</taxon>
        <taxon>Methanomicrobia</taxon>
        <taxon>Candidatus Methanophagales</taxon>
        <taxon>Candidatus Methanophagaceae</taxon>
        <taxon>Candidatus Methanophaga</taxon>
    </lineage>
</organism>
<sequence length="74" mass="8242">MDKRELSIVVILVFSLFIAFSVLPSVQASTFYVPDGYETIQAAVEAASHGDTIIVRDGMYIENIDIKQELNYSV</sequence>
<name>A0A7G9ZBG4_9EURY</name>
<protein>
    <recommendedName>
        <fullName evidence="2">DUF1565 domain-containing protein</fullName>
    </recommendedName>
</protein>
<evidence type="ECO:0008006" key="2">
    <source>
        <dbReference type="Google" id="ProtNLM"/>
    </source>
</evidence>
<accession>A0A7G9ZBG4</accession>
<gene>
    <name evidence="1" type="ORF">POLJIEDG_00001</name>
</gene>
<dbReference type="InterPro" id="IPR012334">
    <property type="entry name" value="Pectin_lyas_fold"/>
</dbReference>
<proteinExistence type="predicted"/>
<dbReference type="InterPro" id="IPR011050">
    <property type="entry name" value="Pectin_lyase_fold/virulence"/>
</dbReference>
<dbReference type="SUPFAM" id="SSF51126">
    <property type="entry name" value="Pectin lyase-like"/>
    <property type="match status" value="1"/>
</dbReference>
<evidence type="ECO:0000313" key="1">
    <source>
        <dbReference type="EMBL" id="QNO57598.1"/>
    </source>
</evidence>
<dbReference type="Gene3D" id="2.160.20.10">
    <property type="entry name" value="Single-stranded right-handed beta-helix, Pectin lyase-like"/>
    <property type="match status" value="1"/>
</dbReference>
<reference evidence="1" key="1">
    <citation type="submission" date="2020-06" db="EMBL/GenBank/DDBJ databases">
        <title>Unique genomic features of the anaerobic methanotrophic archaea.</title>
        <authorList>
            <person name="Chadwick G.L."/>
            <person name="Skennerton C.T."/>
            <person name="Laso-Perez R."/>
            <person name="Leu A.O."/>
            <person name="Speth D.R."/>
            <person name="Yu H."/>
            <person name="Morgan-Lang C."/>
            <person name="Hatzenpichler R."/>
            <person name="Goudeau D."/>
            <person name="Malmstrom R."/>
            <person name="Brazelton W.J."/>
            <person name="Woyke T."/>
            <person name="Hallam S.J."/>
            <person name="Tyson G.W."/>
            <person name="Wegener G."/>
            <person name="Boetius A."/>
            <person name="Orphan V."/>
        </authorList>
    </citation>
    <scope>NUCLEOTIDE SEQUENCE</scope>
</reference>